<proteinExistence type="inferred from homology"/>
<dbReference type="EC" id="5.6.2.3" evidence="10"/>
<protein>
    <recommendedName>
        <fullName evidence="10">DNA 5'-3' helicase</fullName>
        <ecNumber evidence="10">5.6.2.3</ecNumber>
    </recommendedName>
</protein>
<dbReference type="PANTHER" id="PTHR30153">
    <property type="entry name" value="REPLICATIVE DNA HELICASE DNAB"/>
    <property type="match status" value="1"/>
</dbReference>
<dbReference type="SUPFAM" id="SSF52540">
    <property type="entry name" value="P-loop containing nucleoside triphosphate hydrolases"/>
    <property type="match status" value="1"/>
</dbReference>
<keyword evidence="9" id="KW-0413">Isomerase</keyword>
<keyword evidence="3" id="KW-0235">DNA replication</keyword>
<dbReference type="InterPro" id="IPR007693">
    <property type="entry name" value="DNA_helicase_DnaB-like_N"/>
</dbReference>
<keyword evidence="8" id="KW-0238">DNA-binding</keyword>
<dbReference type="InterPro" id="IPR016136">
    <property type="entry name" value="DNA_helicase_N/primase_C"/>
</dbReference>
<feature type="region of interest" description="Disordered" evidence="12">
    <location>
        <begin position="1"/>
        <end position="20"/>
    </location>
</feature>
<evidence type="ECO:0000256" key="10">
    <source>
        <dbReference type="ARBA" id="ARBA00044969"/>
    </source>
</evidence>
<dbReference type="FunFam" id="1.10.860.10:FF:000001">
    <property type="entry name" value="Replicative DNA helicase"/>
    <property type="match status" value="1"/>
</dbReference>
<dbReference type="GO" id="GO:1990077">
    <property type="term" value="C:primosome complex"/>
    <property type="evidence" value="ECO:0007669"/>
    <property type="project" value="UniProtKB-KW"/>
</dbReference>
<evidence type="ECO:0000256" key="1">
    <source>
        <dbReference type="ARBA" id="ARBA00008428"/>
    </source>
</evidence>
<keyword evidence="5" id="KW-0378">Hydrolase</keyword>
<dbReference type="Gene3D" id="3.40.50.300">
    <property type="entry name" value="P-loop containing nucleotide triphosphate hydrolases"/>
    <property type="match status" value="1"/>
</dbReference>
<dbReference type="GO" id="GO:0005829">
    <property type="term" value="C:cytosol"/>
    <property type="evidence" value="ECO:0007669"/>
    <property type="project" value="TreeGrafter"/>
</dbReference>
<dbReference type="PANTHER" id="PTHR30153:SF2">
    <property type="entry name" value="REPLICATIVE DNA HELICASE"/>
    <property type="match status" value="1"/>
</dbReference>
<dbReference type="PROSITE" id="PS51199">
    <property type="entry name" value="SF4_HELICASE"/>
    <property type="match status" value="1"/>
</dbReference>
<evidence type="ECO:0000256" key="12">
    <source>
        <dbReference type="SAM" id="MobiDB-lite"/>
    </source>
</evidence>
<evidence type="ECO:0000256" key="2">
    <source>
        <dbReference type="ARBA" id="ARBA00022515"/>
    </source>
</evidence>
<dbReference type="GO" id="GO:0043139">
    <property type="term" value="F:5'-3' DNA helicase activity"/>
    <property type="evidence" value="ECO:0007669"/>
    <property type="project" value="UniProtKB-EC"/>
</dbReference>
<name>A0A0F9UHX7_9ZZZZ</name>
<organism evidence="14">
    <name type="scientific">marine sediment metagenome</name>
    <dbReference type="NCBI Taxonomy" id="412755"/>
    <lineage>
        <taxon>unclassified sequences</taxon>
        <taxon>metagenomes</taxon>
        <taxon>ecological metagenomes</taxon>
    </lineage>
</organism>
<feature type="domain" description="SF4 helicase" evidence="13">
    <location>
        <begin position="190"/>
        <end position="458"/>
    </location>
</feature>
<evidence type="ECO:0000259" key="13">
    <source>
        <dbReference type="PROSITE" id="PS51199"/>
    </source>
</evidence>
<evidence type="ECO:0000256" key="9">
    <source>
        <dbReference type="ARBA" id="ARBA00023235"/>
    </source>
</evidence>
<comment type="similarity">
    <text evidence="1">Belongs to the helicase family. DnaB subfamily.</text>
</comment>
<dbReference type="AlphaFoldDB" id="A0A0F9UHX7"/>
<evidence type="ECO:0000256" key="6">
    <source>
        <dbReference type="ARBA" id="ARBA00022806"/>
    </source>
</evidence>
<comment type="caution">
    <text evidence="14">The sequence shown here is derived from an EMBL/GenBank/DDBJ whole genome shotgun (WGS) entry which is preliminary data.</text>
</comment>
<gene>
    <name evidence="14" type="ORF">LCGC14_0203420</name>
</gene>
<keyword evidence="2" id="KW-0639">Primosome</keyword>
<dbReference type="InterPro" id="IPR003593">
    <property type="entry name" value="AAA+_ATPase"/>
</dbReference>
<dbReference type="GO" id="GO:0016787">
    <property type="term" value="F:hydrolase activity"/>
    <property type="evidence" value="ECO:0007669"/>
    <property type="project" value="UniProtKB-KW"/>
</dbReference>
<dbReference type="SUPFAM" id="SSF48024">
    <property type="entry name" value="N-terminal domain of DnaB helicase"/>
    <property type="match status" value="1"/>
</dbReference>
<evidence type="ECO:0000313" key="14">
    <source>
        <dbReference type="EMBL" id="KKN92815.1"/>
    </source>
</evidence>
<dbReference type="InterPro" id="IPR007692">
    <property type="entry name" value="DNA_helicase_DnaB"/>
</dbReference>
<dbReference type="InterPro" id="IPR036185">
    <property type="entry name" value="DNA_heli_DnaB-like_N_sf"/>
</dbReference>
<dbReference type="SMART" id="SM00382">
    <property type="entry name" value="AAA"/>
    <property type="match status" value="1"/>
</dbReference>
<dbReference type="EMBL" id="LAZR01000091">
    <property type="protein sequence ID" value="KKN92815.1"/>
    <property type="molecule type" value="Genomic_DNA"/>
</dbReference>
<evidence type="ECO:0000256" key="8">
    <source>
        <dbReference type="ARBA" id="ARBA00023125"/>
    </source>
</evidence>
<dbReference type="InterPro" id="IPR027417">
    <property type="entry name" value="P-loop_NTPase"/>
</dbReference>
<evidence type="ECO:0000256" key="3">
    <source>
        <dbReference type="ARBA" id="ARBA00022705"/>
    </source>
</evidence>
<dbReference type="GO" id="GO:0003677">
    <property type="term" value="F:DNA binding"/>
    <property type="evidence" value="ECO:0007669"/>
    <property type="project" value="UniProtKB-KW"/>
</dbReference>
<keyword evidence="6" id="KW-0347">Helicase</keyword>
<dbReference type="GO" id="GO:0006269">
    <property type="term" value="P:DNA replication, synthesis of primer"/>
    <property type="evidence" value="ECO:0007669"/>
    <property type="project" value="UniProtKB-KW"/>
</dbReference>
<dbReference type="InterPro" id="IPR007694">
    <property type="entry name" value="DNA_helicase_DnaB-like_C"/>
</dbReference>
<evidence type="ECO:0000256" key="7">
    <source>
        <dbReference type="ARBA" id="ARBA00022840"/>
    </source>
</evidence>
<dbReference type="NCBIfam" id="TIGR00665">
    <property type="entry name" value="DnaB"/>
    <property type="match status" value="1"/>
</dbReference>
<dbReference type="Pfam" id="PF03796">
    <property type="entry name" value="DnaB_C"/>
    <property type="match status" value="1"/>
</dbReference>
<sequence>MRMAQTPAAADGSSGDGALGRVPPQSIEAEACVLGSMILDAMAIDQVVQILHDDYFYRPAHQIIFRCLVQMRHESKAIDLVTIKEDLVRRDLLEKIGGQDYLVALAEGVPTSANAEYYAQIVRDKALLRQLISVGTQIVRDAYETQDEAPIVVDHAEQSIFEIAEQHIGDSVITLQDLLRHTFEMLEQHEGQLITGLASGYTQLDELTSGFQKGEMIVLAARPSMGKTSLLLNIAENMAVIDQAPVAIFSLEMSRNQLAERFLASHARFNLRQMRRGVITPETWTALQTAAGTLETAPIFIDDSASLTVIQLMARARRLKSLHDIQCVLVDYMQLMLYSGRATSRQEQITEISRGIKALAHDLEIPVIVAAQLNRGPADRPTHTPRMSDLRESGSIEQDADVVMLLHNEDYYHLGEEGYQPRGVTDLIVAKQRNGPTGSVPLVFLKDYTKFESATFGVEQPLGEPMADAPF</sequence>
<evidence type="ECO:0000256" key="5">
    <source>
        <dbReference type="ARBA" id="ARBA00022801"/>
    </source>
</evidence>
<dbReference type="Gene3D" id="1.10.860.10">
    <property type="entry name" value="DNAb Helicase, Chain A"/>
    <property type="match status" value="1"/>
</dbReference>
<reference evidence="14" key="1">
    <citation type="journal article" date="2015" name="Nature">
        <title>Complex archaea that bridge the gap between prokaryotes and eukaryotes.</title>
        <authorList>
            <person name="Spang A."/>
            <person name="Saw J.H."/>
            <person name="Jorgensen S.L."/>
            <person name="Zaremba-Niedzwiedzka K."/>
            <person name="Martijn J."/>
            <person name="Lind A.E."/>
            <person name="van Eijk R."/>
            <person name="Schleper C."/>
            <person name="Guy L."/>
            <person name="Ettema T.J."/>
        </authorList>
    </citation>
    <scope>NUCLEOTIDE SEQUENCE</scope>
</reference>
<dbReference type="Pfam" id="PF00772">
    <property type="entry name" value="DnaB"/>
    <property type="match status" value="1"/>
</dbReference>
<dbReference type="CDD" id="cd00984">
    <property type="entry name" value="DnaB_C"/>
    <property type="match status" value="1"/>
</dbReference>
<evidence type="ECO:0000256" key="4">
    <source>
        <dbReference type="ARBA" id="ARBA00022741"/>
    </source>
</evidence>
<keyword evidence="4" id="KW-0547">Nucleotide-binding</keyword>
<accession>A0A0F9UHX7</accession>
<evidence type="ECO:0000256" key="11">
    <source>
        <dbReference type="ARBA" id="ARBA00048954"/>
    </source>
</evidence>
<keyword evidence="7" id="KW-0067">ATP-binding</keyword>
<dbReference type="GO" id="GO:0005524">
    <property type="term" value="F:ATP binding"/>
    <property type="evidence" value="ECO:0007669"/>
    <property type="project" value="UniProtKB-KW"/>
</dbReference>
<comment type="catalytic activity">
    <reaction evidence="11">
        <text>ATP + H2O = ADP + phosphate + H(+)</text>
        <dbReference type="Rhea" id="RHEA:13065"/>
        <dbReference type="ChEBI" id="CHEBI:15377"/>
        <dbReference type="ChEBI" id="CHEBI:15378"/>
        <dbReference type="ChEBI" id="CHEBI:30616"/>
        <dbReference type="ChEBI" id="CHEBI:43474"/>
        <dbReference type="ChEBI" id="CHEBI:456216"/>
        <dbReference type="EC" id="5.6.2.3"/>
    </reaction>
</comment>